<name>A0AAW2UGH3_9LAMI</name>
<gene>
    <name evidence="2" type="ORF">Slati_3427400</name>
</gene>
<organism evidence="2">
    <name type="scientific">Sesamum latifolium</name>
    <dbReference type="NCBI Taxonomy" id="2727402"/>
    <lineage>
        <taxon>Eukaryota</taxon>
        <taxon>Viridiplantae</taxon>
        <taxon>Streptophyta</taxon>
        <taxon>Embryophyta</taxon>
        <taxon>Tracheophyta</taxon>
        <taxon>Spermatophyta</taxon>
        <taxon>Magnoliopsida</taxon>
        <taxon>eudicotyledons</taxon>
        <taxon>Gunneridae</taxon>
        <taxon>Pentapetalae</taxon>
        <taxon>asterids</taxon>
        <taxon>lamiids</taxon>
        <taxon>Lamiales</taxon>
        <taxon>Pedaliaceae</taxon>
        <taxon>Sesamum</taxon>
    </lineage>
</organism>
<evidence type="ECO:0000256" key="1">
    <source>
        <dbReference type="SAM" id="MobiDB-lite"/>
    </source>
</evidence>
<reference evidence="2" key="2">
    <citation type="journal article" date="2024" name="Plant">
        <title>Genomic evolution and insights into agronomic trait innovations of Sesamum species.</title>
        <authorList>
            <person name="Miao H."/>
            <person name="Wang L."/>
            <person name="Qu L."/>
            <person name="Liu H."/>
            <person name="Sun Y."/>
            <person name="Le M."/>
            <person name="Wang Q."/>
            <person name="Wei S."/>
            <person name="Zheng Y."/>
            <person name="Lin W."/>
            <person name="Duan Y."/>
            <person name="Cao H."/>
            <person name="Xiong S."/>
            <person name="Wang X."/>
            <person name="Wei L."/>
            <person name="Li C."/>
            <person name="Ma Q."/>
            <person name="Ju M."/>
            <person name="Zhao R."/>
            <person name="Li G."/>
            <person name="Mu C."/>
            <person name="Tian Q."/>
            <person name="Mei H."/>
            <person name="Zhang T."/>
            <person name="Gao T."/>
            <person name="Zhang H."/>
        </authorList>
    </citation>
    <scope>NUCLEOTIDE SEQUENCE</scope>
    <source>
        <strain evidence="2">KEN1</strain>
    </source>
</reference>
<feature type="compositionally biased region" description="Basic residues" evidence="1">
    <location>
        <begin position="1"/>
        <end position="19"/>
    </location>
</feature>
<dbReference type="AlphaFoldDB" id="A0AAW2UGH3"/>
<accession>A0AAW2UGH3</accession>
<evidence type="ECO:0000313" key="2">
    <source>
        <dbReference type="EMBL" id="KAL0415955.1"/>
    </source>
</evidence>
<comment type="caution">
    <text evidence="2">The sequence shown here is derived from an EMBL/GenBank/DDBJ whole genome shotgun (WGS) entry which is preliminary data.</text>
</comment>
<feature type="compositionally biased region" description="Low complexity" evidence="1">
    <location>
        <begin position="26"/>
        <end position="38"/>
    </location>
</feature>
<proteinExistence type="predicted"/>
<sequence length="89" mass="9381">MGRLRTRAQVHQHSRHRTPARGSRISTAGTAAKSASSSPEVGVEALPRAGSAPRELADLAPALATRGARCWPGDQASSSIIEVKRAIDR</sequence>
<dbReference type="EMBL" id="JACGWN010000012">
    <property type="protein sequence ID" value="KAL0415955.1"/>
    <property type="molecule type" value="Genomic_DNA"/>
</dbReference>
<feature type="region of interest" description="Disordered" evidence="1">
    <location>
        <begin position="1"/>
        <end position="50"/>
    </location>
</feature>
<reference evidence="2" key="1">
    <citation type="submission" date="2020-06" db="EMBL/GenBank/DDBJ databases">
        <authorList>
            <person name="Li T."/>
            <person name="Hu X."/>
            <person name="Zhang T."/>
            <person name="Song X."/>
            <person name="Zhang H."/>
            <person name="Dai N."/>
            <person name="Sheng W."/>
            <person name="Hou X."/>
            <person name="Wei L."/>
        </authorList>
    </citation>
    <scope>NUCLEOTIDE SEQUENCE</scope>
    <source>
        <strain evidence="2">KEN1</strain>
        <tissue evidence="2">Leaf</tissue>
    </source>
</reference>
<protein>
    <submittedName>
        <fullName evidence="2">Uncharacterized protein</fullName>
    </submittedName>
</protein>